<gene>
    <name evidence="1" type="ORF">M5K25_014050</name>
</gene>
<reference evidence="1 2" key="1">
    <citation type="journal article" date="2024" name="Plant Biotechnol. J.">
        <title>Dendrobium thyrsiflorum genome and its molecular insights into genes involved in important horticultural traits.</title>
        <authorList>
            <person name="Chen B."/>
            <person name="Wang J.Y."/>
            <person name="Zheng P.J."/>
            <person name="Li K.L."/>
            <person name="Liang Y.M."/>
            <person name="Chen X.F."/>
            <person name="Zhang C."/>
            <person name="Zhao X."/>
            <person name="He X."/>
            <person name="Zhang G.Q."/>
            <person name="Liu Z.J."/>
            <person name="Xu Q."/>
        </authorList>
    </citation>
    <scope>NUCLEOTIDE SEQUENCE [LARGE SCALE GENOMIC DNA]</scope>
    <source>
        <strain evidence="1">GZMU011</strain>
    </source>
</reference>
<organism evidence="1 2">
    <name type="scientific">Dendrobium thyrsiflorum</name>
    <name type="common">Pinecone-like raceme dendrobium</name>
    <name type="synonym">Orchid</name>
    <dbReference type="NCBI Taxonomy" id="117978"/>
    <lineage>
        <taxon>Eukaryota</taxon>
        <taxon>Viridiplantae</taxon>
        <taxon>Streptophyta</taxon>
        <taxon>Embryophyta</taxon>
        <taxon>Tracheophyta</taxon>
        <taxon>Spermatophyta</taxon>
        <taxon>Magnoliopsida</taxon>
        <taxon>Liliopsida</taxon>
        <taxon>Asparagales</taxon>
        <taxon>Orchidaceae</taxon>
        <taxon>Epidendroideae</taxon>
        <taxon>Malaxideae</taxon>
        <taxon>Dendrobiinae</taxon>
        <taxon>Dendrobium</taxon>
    </lineage>
</organism>
<proteinExistence type="predicted"/>
<accession>A0ABD0UV13</accession>
<comment type="caution">
    <text evidence="1">The sequence shown here is derived from an EMBL/GenBank/DDBJ whole genome shotgun (WGS) entry which is preliminary data.</text>
</comment>
<dbReference type="EMBL" id="JANQDX010000011">
    <property type="protein sequence ID" value="KAL0916529.1"/>
    <property type="molecule type" value="Genomic_DNA"/>
</dbReference>
<protein>
    <submittedName>
        <fullName evidence="1">Uncharacterized protein</fullName>
    </submittedName>
</protein>
<evidence type="ECO:0000313" key="1">
    <source>
        <dbReference type="EMBL" id="KAL0916529.1"/>
    </source>
</evidence>
<sequence length="178" mass="19989">MDNFVLGRDVGEWKLFCRGVAVSKQIVLVQRKRSRGRRNKGLISIRVVVVGGKRWKINKRIGGHVIAAKSMPRAMSDAKVLKDSMVQRINANPVAGWKAFMNPRFSNYTNWRSNCAREKTCNYEQGAMLRSSASETQKVVLLRVTASDAGGRKRDVRRVLLRATASDARSRVAASDRE</sequence>
<dbReference type="AlphaFoldDB" id="A0ABD0UV13"/>
<keyword evidence="2" id="KW-1185">Reference proteome</keyword>
<evidence type="ECO:0000313" key="2">
    <source>
        <dbReference type="Proteomes" id="UP001552299"/>
    </source>
</evidence>
<dbReference type="Proteomes" id="UP001552299">
    <property type="component" value="Unassembled WGS sequence"/>
</dbReference>
<name>A0ABD0UV13_DENTH</name>